<organism evidence="2 3">
    <name type="scientific">Aspergillus tanneri</name>
    <dbReference type="NCBI Taxonomy" id="1220188"/>
    <lineage>
        <taxon>Eukaryota</taxon>
        <taxon>Fungi</taxon>
        <taxon>Dikarya</taxon>
        <taxon>Ascomycota</taxon>
        <taxon>Pezizomycotina</taxon>
        <taxon>Eurotiomycetes</taxon>
        <taxon>Eurotiomycetidae</taxon>
        <taxon>Eurotiales</taxon>
        <taxon>Aspergillaceae</taxon>
        <taxon>Aspergillus</taxon>
        <taxon>Aspergillus subgen. Circumdati</taxon>
    </lineage>
</organism>
<sequence length="194" mass="22298">MSSDYYHIHCFEKIANFSEADFLDRIQPLTRSTWKFRSLKADRVLRGNYLVPGGVERLVLEWKVTHGKWMDKRNAVYDKSDRLSADFEALLCKAGSAEYRNLARPEGMLLIKYKNLLTYLAPYESDGPGDSQEWNLFAIYLDSTPEALDNPHTLSIMLQRWQNDAALAGKEEHELDEAGKEARRQLGDKAVRAL</sequence>
<accession>A0A4S3J613</accession>
<dbReference type="Proteomes" id="UP000308092">
    <property type="component" value="Unassembled WGS sequence"/>
</dbReference>
<dbReference type="Proteomes" id="UP000324241">
    <property type="component" value="Unassembled WGS sequence"/>
</dbReference>
<dbReference type="GeneID" id="54326476"/>
<dbReference type="OrthoDB" id="5104731at2759"/>
<name>A0A4S3J613_9EURO</name>
<evidence type="ECO:0000313" key="4">
    <source>
        <dbReference type="Proteomes" id="UP000324241"/>
    </source>
</evidence>
<keyword evidence="3" id="KW-1185">Reference proteome</keyword>
<evidence type="ECO:0000313" key="1">
    <source>
        <dbReference type="EMBL" id="KAA8651081.1"/>
    </source>
</evidence>
<proteinExistence type="predicted"/>
<evidence type="ECO:0000313" key="3">
    <source>
        <dbReference type="Proteomes" id="UP000308092"/>
    </source>
</evidence>
<evidence type="ECO:0000313" key="2">
    <source>
        <dbReference type="EMBL" id="THC90359.1"/>
    </source>
</evidence>
<dbReference type="STRING" id="1220188.A0A4S3J613"/>
<dbReference type="EMBL" id="SOSA01000529">
    <property type="protein sequence ID" value="THC90359.1"/>
    <property type="molecule type" value="Genomic_DNA"/>
</dbReference>
<dbReference type="VEuPathDB" id="FungiDB:EYZ11_010183"/>
<gene>
    <name evidence="1" type="ORF">ATNIH1004_003774</name>
    <name evidence="2" type="ORF">EYZ11_010183</name>
</gene>
<protein>
    <submittedName>
        <fullName evidence="2">Uncharacterized protein</fullName>
    </submittedName>
</protein>
<reference evidence="2 3" key="1">
    <citation type="submission" date="2019-03" db="EMBL/GenBank/DDBJ databases">
        <title>The genome sequence of a newly discovered highly antifungal drug resistant Aspergillus species, Aspergillus tanneri NIH 1004.</title>
        <authorList>
            <person name="Mounaud S."/>
            <person name="Singh I."/>
            <person name="Joardar V."/>
            <person name="Pakala S."/>
            <person name="Pakala S."/>
            <person name="Venepally P."/>
            <person name="Hoover J."/>
            <person name="Nierman W."/>
            <person name="Chung J."/>
            <person name="Losada L."/>
        </authorList>
    </citation>
    <scope>NUCLEOTIDE SEQUENCE [LARGE SCALE GENOMIC DNA]</scope>
    <source>
        <strain evidence="2 3">NIH1004</strain>
    </source>
</reference>
<dbReference type="AlphaFoldDB" id="A0A4S3J613"/>
<reference evidence="1 4" key="2">
    <citation type="submission" date="2019-08" db="EMBL/GenBank/DDBJ databases">
        <title>The genome sequence of a newly discovered highly antifungal drug resistant Aspergillus species, Aspergillus tanneri NIH 1004.</title>
        <authorList>
            <person name="Mounaud S."/>
            <person name="Singh I."/>
            <person name="Joardar V."/>
            <person name="Pakala S."/>
            <person name="Pakala S."/>
            <person name="Venepally P."/>
            <person name="Chung J.K."/>
            <person name="Losada L."/>
            <person name="Nierman W.C."/>
        </authorList>
    </citation>
    <scope>NUCLEOTIDE SEQUENCE [LARGE SCALE GENOMIC DNA]</scope>
    <source>
        <strain evidence="1 4">NIH1004</strain>
    </source>
</reference>
<dbReference type="RefSeq" id="XP_033430442.1">
    <property type="nucleotide sequence ID" value="XM_033568447.1"/>
</dbReference>
<dbReference type="EMBL" id="QUQM01000001">
    <property type="protein sequence ID" value="KAA8651081.1"/>
    <property type="molecule type" value="Genomic_DNA"/>
</dbReference>
<comment type="caution">
    <text evidence="2">The sequence shown here is derived from an EMBL/GenBank/DDBJ whole genome shotgun (WGS) entry which is preliminary data.</text>
</comment>